<dbReference type="Pfam" id="PF13527">
    <property type="entry name" value="Acetyltransf_9"/>
    <property type="match status" value="1"/>
</dbReference>
<name>A0ABT1IYX3_9ACTN</name>
<dbReference type="SUPFAM" id="SSF55718">
    <property type="entry name" value="SCP-like"/>
    <property type="match status" value="1"/>
</dbReference>
<evidence type="ECO:0000256" key="1">
    <source>
        <dbReference type="ARBA" id="ARBA00009213"/>
    </source>
</evidence>
<dbReference type="InterPro" id="IPR022902">
    <property type="entry name" value="NAcTrfase_Eis"/>
</dbReference>
<keyword evidence="2 4" id="KW-0808">Transferase</keyword>
<dbReference type="HAMAP" id="MF_01812">
    <property type="entry name" value="Eis"/>
    <property type="match status" value="1"/>
</dbReference>
<reference evidence="6 7" key="1">
    <citation type="submission" date="2022-06" db="EMBL/GenBank/DDBJ databases">
        <title>Sequencing the genomes of 1000 actinobacteria strains.</title>
        <authorList>
            <person name="Klenk H.-P."/>
        </authorList>
    </citation>
    <scope>NUCLEOTIDE SEQUENCE [LARGE SCALE GENOMIC DNA]</scope>
    <source>
        <strain evidence="6 7">DSM 41656</strain>
    </source>
</reference>
<feature type="domain" description="N-acetyltransferase" evidence="5">
    <location>
        <begin position="8"/>
        <end position="167"/>
    </location>
</feature>
<feature type="active site" description="Proton donor" evidence="4">
    <location>
        <position position="129"/>
    </location>
</feature>
<dbReference type="Gene3D" id="3.30.1050.10">
    <property type="entry name" value="SCP2 sterol-binding domain"/>
    <property type="match status" value="1"/>
</dbReference>
<proteinExistence type="inferred from homology"/>
<dbReference type="InterPro" id="IPR025559">
    <property type="entry name" value="Eis_dom"/>
</dbReference>
<accession>A0ABT1IYX3</accession>
<dbReference type="SUPFAM" id="SSF55729">
    <property type="entry name" value="Acyl-CoA N-acyltransferases (Nat)"/>
    <property type="match status" value="1"/>
</dbReference>
<evidence type="ECO:0000313" key="6">
    <source>
        <dbReference type="EMBL" id="MCP2310355.1"/>
    </source>
</evidence>
<dbReference type="EMBL" id="JAMZDX010000003">
    <property type="protein sequence ID" value="MCP2310355.1"/>
    <property type="molecule type" value="Genomic_DNA"/>
</dbReference>
<dbReference type="PROSITE" id="PS51186">
    <property type="entry name" value="GNAT"/>
    <property type="match status" value="1"/>
</dbReference>
<evidence type="ECO:0000259" key="5">
    <source>
        <dbReference type="PROSITE" id="PS51186"/>
    </source>
</evidence>
<feature type="binding site" evidence="4">
    <location>
        <begin position="124"/>
        <end position="125"/>
    </location>
    <ligand>
        <name>acetyl-CoA</name>
        <dbReference type="ChEBI" id="CHEBI:57288"/>
    </ligand>
</feature>
<evidence type="ECO:0000256" key="4">
    <source>
        <dbReference type="HAMAP-Rule" id="MF_01812"/>
    </source>
</evidence>
<dbReference type="InterPro" id="IPR041380">
    <property type="entry name" value="Acetyltransf_17"/>
</dbReference>
<protein>
    <submittedName>
        <fullName evidence="6">Acetyltransferase</fullName>
    </submittedName>
</protein>
<dbReference type="Proteomes" id="UP001206483">
    <property type="component" value="Unassembled WGS sequence"/>
</dbReference>
<evidence type="ECO:0000313" key="7">
    <source>
        <dbReference type="Proteomes" id="UP001206483"/>
    </source>
</evidence>
<evidence type="ECO:0000256" key="3">
    <source>
        <dbReference type="ARBA" id="ARBA00023315"/>
    </source>
</evidence>
<dbReference type="InterPro" id="IPR051554">
    <property type="entry name" value="Acetyltransferase_Eis"/>
</dbReference>
<feature type="active site" description="Proton acceptor; via carboxylate" evidence="4">
    <location>
        <position position="418"/>
    </location>
</feature>
<keyword evidence="7" id="KW-1185">Reference proteome</keyword>
<dbReference type="PANTHER" id="PTHR37817">
    <property type="entry name" value="N-ACETYLTRANSFERASE EIS"/>
    <property type="match status" value="1"/>
</dbReference>
<organism evidence="6 7">
    <name type="scientific">Kitasatospora paracochleata</name>
    <dbReference type="NCBI Taxonomy" id="58354"/>
    <lineage>
        <taxon>Bacteria</taxon>
        <taxon>Bacillati</taxon>
        <taxon>Actinomycetota</taxon>
        <taxon>Actinomycetes</taxon>
        <taxon>Kitasatosporales</taxon>
        <taxon>Streptomycetaceae</taxon>
        <taxon>Kitasatospora</taxon>
    </lineage>
</organism>
<dbReference type="InterPro" id="IPR036527">
    <property type="entry name" value="SCP2_sterol-bd_dom_sf"/>
</dbReference>
<dbReference type="Pfam" id="PF17668">
    <property type="entry name" value="Acetyltransf_17"/>
    <property type="match status" value="1"/>
</dbReference>
<dbReference type="PANTHER" id="PTHR37817:SF1">
    <property type="entry name" value="N-ACETYLTRANSFERASE EIS"/>
    <property type="match status" value="1"/>
</dbReference>
<dbReference type="NCBIfam" id="NF002367">
    <property type="entry name" value="PRK01346.1-4"/>
    <property type="match status" value="1"/>
</dbReference>
<dbReference type="Pfam" id="PF13530">
    <property type="entry name" value="SCP2_2"/>
    <property type="match status" value="1"/>
</dbReference>
<comment type="similarity">
    <text evidence="1 4">Belongs to the acetyltransferase Eis family.</text>
</comment>
<feature type="binding site" evidence="4">
    <location>
        <begin position="87"/>
        <end position="89"/>
    </location>
    <ligand>
        <name>acetyl-CoA</name>
        <dbReference type="ChEBI" id="CHEBI:57288"/>
    </ligand>
</feature>
<dbReference type="InterPro" id="IPR016181">
    <property type="entry name" value="Acyl_CoA_acyltransferase"/>
</dbReference>
<comment type="subunit">
    <text evidence="4">Homohexamer; trimer of dimers.</text>
</comment>
<feature type="binding site" evidence="4">
    <location>
        <begin position="95"/>
        <end position="100"/>
    </location>
    <ligand>
        <name>acetyl-CoA</name>
        <dbReference type="ChEBI" id="CHEBI:57288"/>
    </ligand>
</feature>
<dbReference type="RefSeq" id="WP_253798204.1">
    <property type="nucleotide sequence ID" value="NZ_BAAAUB010000028.1"/>
</dbReference>
<keyword evidence="3 4" id="KW-0012">Acyltransferase</keyword>
<dbReference type="InterPro" id="IPR000182">
    <property type="entry name" value="GNAT_dom"/>
</dbReference>
<dbReference type="Gene3D" id="3.40.630.30">
    <property type="match status" value="2"/>
</dbReference>
<sequence>MTPQHAGLSVRPLAAEEWEHWYRQLEIAFGGAEEEPEEKALWRGLTEVERSLAICAGEEVVGGGGAFSFRMAVPGGAVVPAAGVAMVGVLPTHRRRGALTALMRRQLDDIRARGEEAVAVLTASEPPIYGRFGYGAGTRRMTVTLPRGRVTVHTPAGPAVRLRLADPAEALPACEELYAQLVPLRPGMLERRPGWEQLVLLDAPGSRGGFSALQCVLAEDAADGRLLGYARYAVKSEWDDAGPSGVVRVRDVEALDPSVYARLWSYLLDLDLTSKVTVRSRPSDDPVLHLVSDPRRIEPKLLDGLFVRLVDVAAALEQRGYGDPLDVVLEVTDAFCPWNTGRWRLSSGGPGKGASCVRTADPADLRLDVRELGSAYLGGTTLAALARAGLVEEVRAGALREASRAFASDLAPWLPHGF</sequence>
<comment type="caution">
    <text evidence="6">The sequence shown here is derived from an EMBL/GenBank/DDBJ whole genome shotgun (WGS) entry which is preliminary data.</text>
</comment>
<evidence type="ECO:0000256" key="2">
    <source>
        <dbReference type="ARBA" id="ARBA00022679"/>
    </source>
</evidence>
<gene>
    <name evidence="6" type="ORF">FHR36_003488</name>
</gene>